<organism evidence="1 2">
    <name type="scientific">Clostridium sporogenes</name>
    <dbReference type="NCBI Taxonomy" id="1509"/>
    <lineage>
        <taxon>Bacteria</taxon>
        <taxon>Bacillati</taxon>
        <taxon>Bacillota</taxon>
        <taxon>Clostridia</taxon>
        <taxon>Eubacteriales</taxon>
        <taxon>Clostridiaceae</taxon>
        <taxon>Clostridium</taxon>
    </lineage>
</organism>
<proteinExistence type="predicted"/>
<reference evidence="1" key="1">
    <citation type="submission" date="2023-04" db="EMBL/GenBank/DDBJ databases">
        <title>Assessment of the microbiological origin of a defect in Grana Padano cheese.</title>
        <authorList>
            <person name="Zago M."/>
            <person name="Rossetti L."/>
            <person name="Bonvini B."/>
            <person name="Carminati D."/>
            <person name="Giraffa G."/>
        </authorList>
    </citation>
    <scope>NUCLEOTIDE SEQUENCE</scope>
    <source>
        <strain evidence="1">4990</strain>
    </source>
</reference>
<sequence length="46" mass="5463">MNRWGVYETLKGNKEINIREIQQTSAEEIKEGLIEFLIVKEKQIEN</sequence>
<dbReference type="Proteomes" id="UP001182303">
    <property type="component" value="Unassembled WGS sequence"/>
</dbReference>
<name>A0AAE4FNG8_CLOSG</name>
<dbReference type="EMBL" id="JARUIS010000031">
    <property type="protein sequence ID" value="MDS1004969.1"/>
    <property type="molecule type" value="Genomic_DNA"/>
</dbReference>
<evidence type="ECO:0000313" key="2">
    <source>
        <dbReference type="Proteomes" id="UP001182303"/>
    </source>
</evidence>
<evidence type="ECO:0000313" key="1">
    <source>
        <dbReference type="EMBL" id="MDS1004969.1"/>
    </source>
</evidence>
<protein>
    <submittedName>
        <fullName evidence="1">Uncharacterized protein</fullName>
    </submittedName>
</protein>
<gene>
    <name evidence="1" type="ORF">P9J83_15905</name>
</gene>
<accession>A0AAE4FNG8</accession>
<dbReference type="AlphaFoldDB" id="A0AAE4FNG8"/>
<comment type="caution">
    <text evidence="1">The sequence shown here is derived from an EMBL/GenBank/DDBJ whole genome shotgun (WGS) entry which is preliminary data.</text>
</comment>
<dbReference type="RefSeq" id="WP_163201000.1">
    <property type="nucleotide sequence ID" value="NZ_JAIQUU010000021.1"/>
</dbReference>